<evidence type="ECO:0000259" key="2">
    <source>
        <dbReference type="PROSITE" id="PS50041"/>
    </source>
</evidence>
<proteinExistence type="predicted"/>
<dbReference type="InterPro" id="IPR050111">
    <property type="entry name" value="C-type_lectin/snaclec_domain"/>
</dbReference>
<dbReference type="PANTHER" id="PTHR22803">
    <property type="entry name" value="MANNOSE, PHOSPHOLIPASE, LECTIN RECEPTOR RELATED"/>
    <property type="match status" value="1"/>
</dbReference>
<dbReference type="Pfam" id="PF00059">
    <property type="entry name" value="Lectin_C"/>
    <property type="match status" value="2"/>
</dbReference>
<accession>A0A8S0ZJE7</accession>
<dbReference type="OrthoDB" id="5914444at2759"/>
<dbReference type="InterPro" id="IPR016187">
    <property type="entry name" value="CTDL_fold"/>
</dbReference>
<dbReference type="Gene3D" id="3.10.100.10">
    <property type="entry name" value="Mannose-Binding Protein A, subunit A"/>
    <property type="match status" value="2"/>
</dbReference>
<dbReference type="PROSITE" id="PS50041">
    <property type="entry name" value="C_TYPE_LECTIN_2"/>
    <property type="match status" value="1"/>
</dbReference>
<evidence type="ECO:0000256" key="1">
    <source>
        <dbReference type="SAM" id="SignalP"/>
    </source>
</evidence>
<dbReference type="CDD" id="cd00037">
    <property type="entry name" value="CLECT"/>
    <property type="match status" value="2"/>
</dbReference>
<dbReference type="EMBL" id="CADEBD010000291">
    <property type="protein sequence ID" value="CAB3232745.1"/>
    <property type="molecule type" value="Genomic_DNA"/>
</dbReference>
<keyword evidence="1" id="KW-0732">Signal</keyword>
<dbReference type="AlphaFoldDB" id="A0A8S0ZJE7"/>
<feature type="domain" description="C-type lectin" evidence="2">
    <location>
        <begin position="205"/>
        <end position="304"/>
    </location>
</feature>
<dbReference type="EMBL" id="CADEBD010000291">
    <property type="protein sequence ID" value="CAB3232746.1"/>
    <property type="molecule type" value="Genomic_DNA"/>
</dbReference>
<comment type="caution">
    <text evidence="3">The sequence shown here is derived from an EMBL/GenBank/DDBJ whole genome shotgun (WGS) entry which is preliminary data.</text>
</comment>
<name>A0A8S0ZJE7_ARCPL</name>
<dbReference type="SMART" id="SM00034">
    <property type="entry name" value="CLECT"/>
    <property type="match status" value="2"/>
</dbReference>
<evidence type="ECO:0000313" key="3">
    <source>
        <dbReference type="EMBL" id="CAB3232746.1"/>
    </source>
</evidence>
<protein>
    <recommendedName>
        <fullName evidence="2">C-type lectin domain-containing protein</fullName>
    </recommendedName>
</protein>
<dbReference type="InterPro" id="IPR016186">
    <property type="entry name" value="C-type_lectin-like/link_sf"/>
</dbReference>
<sequence>MLSLKGFSLLICIILISTKSYLVQGKYVFWPTIQRSIAQYKVISTWDYAKYHCDNQGAMLASPIDAGLVKQMKKIIGVNNYTTPYFIGIKAGRDGEFVSEEGILLEDIAEAAIYMIDQIDPRLGDCLCMDKHSIRVVSCLSRLPYMCYKNATAVSKNALSTGASTAAVTQTSTTVPSHLSSVQIYSSKPLGNCSEDYRSEYLFYDNRRCYKLHKYQMGTWYQANQTCNDEGGYLAVINDSAEARLIKDICFSDNNPEFVWIGLHDMTGNRDWESVLGDNLHTVYNTGDLKNSKFDCGAMKYVGRCMIYDVMIRRVLFARNHLENNYILGPNFVLVFLQYGVRAQ</sequence>
<dbReference type="InterPro" id="IPR001304">
    <property type="entry name" value="C-type_lectin-like"/>
</dbReference>
<gene>
    <name evidence="3" type="ORF">APLA_LOCUS5790</name>
</gene>
<evidence type="ECO:0000313" key="4">
    <source>
        <dbReference type="Proteomes" id="UP000494256"/>
    </source>
</evidence>
<dbReference type="Proteomes" id="UP000494256">
    <property type="component" value="Unassembled WGS sequence"/>
</dbReference>
<feature type="chain" id="PRO_5035707185" description="C-type lectin domain-containing protein" evidence="1">
    <location>
        <begin position="26"/>
        <end position="344"/>
    </location>
</feature>
<feature type="signal peptide" evidence="1">
    <location>
        <begin position="1"/>
        <end position="25"/>
    </location>
</feature>
<dbReference type="SUPFAM" id="SSF56436">
    <property type="entry name" value="C-type lectin-like"/>
    <property type="match status" value="2"/>
</dbReference>
<reference evidence="3 4" key="1">
    <citation type="submission" date="2020-04" db="EMBL/GenBank/DDBJ databases">
        <authorList>
            <person name="Wallbank WR R."/>
            <person name="Pardo Diaz C."/>
            <person name="Kozak K."/>
            <person name="Martin S."/>
            <person name="Jiggins C."/>
            <person name="Moest M."/>
            <person name="Warren A I."/>
            <person name="Byers J.R.P. K."/>
            <person name="Montejo-Kovacevich G."/>
            <person name="Yen C E."/>
        </authorList>
    </citation>
    <scope>NUCLEOTIDE SEQUENCE [LARGE SCALE GENOMIC DNA]</scope>
</reference>
<organism evidence="3 4">
    <name type="scientific">Arctia plantaginis</name>
    <name type="common">Wood tiger moth</name>
    <name type="synonym">Phalaena plantaginis</name>
    <dbReference type="NCBI Taxonomy" id="874455"/>
    <lineage>
        <taxon>Eukaryota</taxon>
        <taxon>Metazoa</taxon>
        <taxon>Ecdysozoa</taxon>
        <taxon>Arthropoda</taxon>
        <taxon>Hexapoda</taxon>
        <taxon>Insecta</taxon>
        <taxon>Pterygota</taxon>
        <taxon>Neoptera</taxon>
        <taxon>Endopterygota</taxon>
        <taxon>Lepidoptera</taxon>
        <taxon>Glossata</taxon>
        <taxon>Ditrysia</taxon>
        <taxon>Noctuoidea</taxon>
        <taxon>Erebidae</taxon>
        <taxon>Arctiinae</taxon>
        <taxon>Arctia</taxon>
    </lineage>
</organism>